<sequence length="311" mass="34813">MEFPFGRRHHHGGEEEEEGRRRREEPHYPPPGQQPYGSSEPYGGRVGEYQRPPPHYGGPEGAYYGEDARRGQEGYAGEYQRPPPRHGGPEGGYYGEDARHGAPPAAPHQPGYPAVQHVAHEVGMEEGGGGERYDGRHQGHQGGPFSFFHHGSSGGAPANKGTVRVFSKAEENYSLSIRDGKVVLARTDPNDEYQHWIKDEKFSTKVKDEEGLPCFALVNKVTGEAIKHSAGATHPVRLVHYKPDYLDESILWTESHDTGEGFRCIRMVNNIRLNFDALNGDKDHGGVRDGTIIVLWEWMKGENQRWKIVPY</sequence>
<gene>
    <name evidence="2" type="primary">ssh4_5</name>
    <name evidence="2" type="ORF">g.76293</name>
</gene>
<reference evidence="2" key="1">
    <citation type="submission" date="2015-07" db="EMBL/GenBank/DDBJ databases">
        <title>Transcriptome Assembly of Anthurium amnicola.</title>
        <authorList>
            <person name="Suzuki J."/>
        </authorList>
    </citation>
    <scope>NUCLEOTIDE SEQUENCE</scope>
</reference>
<feature type="region of interest" description="Disordered" evidence="1">
    <location>
        <begin position="1"/>
        <end position="110"/>
    </location>
</feature>
<proteinExistence type="predicted"/>
<evidence type="ECO:0000256" key="1">
    <source>
        <dbReference type="SAM" id="MobiDB-lite"/>
    </source>
</evidence>
<evidence type="ECO:0000313" key="2">
    <source>
        <dbReference type="EMBL" id="JAT51364.1"/>
    </source>
</evidence>
<protein>
    <submittedName>
        <fullName evidence="2">Protein ssh4</fullName>
    </submittedName>
</protein>
<dbReference type="InterPro" id="IPR035992">
    <property type="entry name" value="Ricin_B-like_lectins"/>
</dbReference>
<dbReference type="PANTHER" id="PTHR31257">
    <property type="entry name" value="RICIN B-LIKE LECTIN EULS3"/>
    <property type="match status" value="1"/>
</dbReference>
<dbReference type="Gene3D" id="2.80.10.50">
    <property type="match status" value="1"/>
</dbReference>
<dbReference type="PANTHER" id="PTHR31257:SF2">
    <property type="entry name" value="RICIN B-LIKE LECTIN EULS3"/>
    <property type="match status" value="1"/>
</dbReference>
<dbReference type="EMBL" id="GDJX01016572">
    <property type="protein sequence ID" value="JAT51364.1"/>
    <property type="molecule type" value="Transcribed_RNA"/>
</dbReference>
<feature type="compositionally biased region" description="Basic residues" evidence="1">
    <location>
        <begin position="1"/>
        <end position="11"/>
    </location>
</feature>
<dbReference type="SUPFAM" id="SSF50370">
    <property type="entry name" value="Ricin B-like lectins"/>
    <property type="match status" value="1"/>
</dbReference>
<dbReference type="CDD" id="cd23431">
    <property type="entry name" value="beta-trefoil_Ricin_AtEULS3-like"/>
    <property type="match status" value="1"/>
</dbReference>
<feature type="compositionally biased region" description="Basic and acidic residues" evidence="1">
    <location>
        <begin position="18"/>
        <end position="27"/>
    </location>
</feature>
<dbReference type="AlphaFoldDB" id="A0A1D1Y9T0"/>
<name>A0A1D1Y9T0_9ARAE</name>
<accession>A0A1D1Y9T0</accession>
<organism evidence="2">
    <name type="scientific">Anthurium amnicola</name>
    <dbReference type="NCBI Taxonomy" id="1678845"/>
    <lineage>
        <taxon>Eukaryota</taxon>
        <taxon>Viridiplantae</taxon>
        <taxon>Streptophyta</taxon>
        <taxon>Embryophyta</taxon>
        <taxon>Tracheophyta</taxon>
        <taxon>Spermatophyta</taxon>
        <taxon>Magnoliopsida</taxon>
        <taxon>Liliopsida</taxon>
        <taxon>Araceae</taxon>
        <taxon>Pothoideae</taxon>
        <taxon>Potheae</taxon>
        <taxon>Anthurium</taxon>
    </lineage>
</organism>
<dbReference type="InterPro" id="IPR040249">
    <property type="entry name" value="Ricin_B-like_lectin_EULS3-like"/>
</dbReference>